<organism evidence="2 3">
    <name type="scientific">Isoptericola halotolerans</name>
    <dbReference type="NCBI Taxonomy" id="300560"/>
    <lineage>
        <taxon>Bacteria</taxon>
        <taxon>Bacillati</taxon>
        <taxon>Actinomycetota</taxon>
        <taxon>Actinomycetes</taxon>
        <taxon>Micrococcales</taxon>
        <taxon>Promicromonosporaceae</taxon>
        <taxon>Isoptericola</taxon>
    </lineage>
</organism>
<gene>
    <name evidence="2" type="ORF">BCL65_10154</name>
</gene>
<proteinExistence type="predicted"/>
<dbReference type="EMBL" id="PVTX01000001">
    <property type="protein sequence ID" value="PRZ09916.1"/>
    <property type="molecule type" value="Genomic_DNA"/>
</dbReference>
<dbReference type="RefSeq" id="WP_207767760.1">
    <property type="nucleotide sequence ID" value="NZ_PVTX01000001.1"/>
</dbReference>
<keyword evidence="3" id="KW-1185">Reference proteome</keyword>
<feature type="region of interest" description="Disordered" evidence="1">
    <location>
        <begin position="1"/>
        <end position="21"/>
    </location>
</feature>
<evidence type="ECO:0000313" key="2">
    <source>
        <dbReference type="EMBL" id="PRZ09916.1"/>
    </source>
</evidence>
<dbReference type="Gene3D" id="2.30.110.10">
    <property type="entry name" value="Electron Transport, Fmn-binding Protein, Chain A"/>
    <property type="match status" value="1"/>
</dbReference>
<dbReference type="NCBIfam" id="TIGR00026">
    <property type="entry name" value="hi_GC_TIGR00026"/>
    <property type="match status" value="1"/>
</dbReference>
<reference evidence="2 3" key="1">
    <citation type="submission" date="2018-03" db="EMBL/GenBank/DDBJ databases">
        <title>Comparative analysis of microorganisms from saline springs in Andes Mountain Range, Colombia.</title>
        <authorList>
            <person name="Rubin E."/>
        </authorList>
    </citation>
    <scope>NUCLEOTIDE SEQUENCE [LARGE SCALE GENOMIC DNA]</scope>
    <source>
        <strain evidence="2 3">CG 23</strain>
    </source>
</reference>
<sequence length="189" mass="20694">MPESSTPDRAPAPKQFRSSRLSRAEDAVMRVLVRLHAVPRTSLLTTRGRKSGRPRTNPATVVAQDGSRWLVSPYGVVSWVHNVRADGRVVLHRLLERQTYLAQELPAQDAAPILREYVRIAPATRPYFAAAVDAPVEEFAAEADRHPVFALVPAGPYGGWAGSVRSGPARPRTSPRPPASPGRAHRRCS</sequence>
<accession>A0ABX5EJM6</accession>
<evidence type="ECO:0000313" key="3">
    <source>
        <dbReference type="Proteomes" id="UP000239895"/>
    </source>
</evidence>
<feature type="region of interest" description="Disordered" evidence="1">
    <location>
        <begin position="162"/>
        <end position="189"/>
    </location>
</feature>
<dbReference type="Pfam" id="PF04075">
    <property type="entry name" value="F420H2_quin_red"/>
    <property type="match status" value="1"/>
</dbReference>
<dbReference type="InterPro" id="IPR012349">
    <property type="entry name" value="Split_barrel_FMN-bd"/>
</dbReference>
<dbReference type="InterPro" id="IPR004378">
    <property type="entry name" value="F420H2_quin_Rdtase"/>
</dbReference>
<comment type="caution">
    <text evidence="2">The sequence shown here is derived from an EMBL/GenBank/DDBJ whole genome shotgun (WGS) entry which is preliminary data.</text>
</comment>
<dbReference type="Proteomes" id="UP000239895">
    <property type="component" value="Unassembled WGS sequence"/>
</dbReference>
<protein>
    <submittedName>
        <fullName evidence="2">Deazaflavin-dependent oxidoreductase (Nitroreductase family)</fullName>
    </submittedName>
</protein>
<name>A0ABX5EJM6_9MICO</name>
<evidence type="ECO:0000256" key="1">
    <source>
        <dbReference type="SAM" id="MobiDB-lite"/>
    </source>
</evidence>